<dbReference type="InterPro" id="IPR052767">
    <property type="entry name" value="Bact_com_dev_regulator"/>
</dbReference>
<feature type="region of interest" description="Disordered" evidence="2">
    <location>
        <begin position="126"/>
        <end position="147"/>
    </location>
</feature>
<evidence type="ECO:0000313" key="4">
    <source>
        <dbReference type="Proteomes" id="UP000309676"/>
    </source>
</evidence>
<dbReference type="PANTHER" id="PTHR38448">
    <property type="entry name" value="REGULATORY PROTEIN YLBF-RELATED"/>
    <property type="match status" value="1"/>
</dbReference>
<dbReference type="Gene3D" id="1.20.1500.10">
    <property type="entry name" value="YheA/YmcA-like"/>
    <property type="match status" value="1"/>
</dbReference>
<dbReference type="InterPro" id="IPR010368">
    <property type="entry name" value="Com_YlbF"/>
</dbReference>
<name>A0A5R9G6G5_9BACL</name>
<keyword evidence="1" id="KW-0175">Coiled coil</keyword>
<dbReference type="OrthoDB" id="2157513at2"/>
<gene>
    <name evidence="3" type="ORF">FE782_23345</name>
</gene>
<dbReference type="EMBL" id="VCIW01000018">
    <property type="protein sequence ID" value="TLS49936.1"/>
    <property type="molecule type" value="Genomic_DNA"/>
</dbReference>
<feature type="compositionally biased region" description="Gly residues" evidence="2">
    <location>
        <begin position="136"/>
        <end position="147"/>
    </location>
</feature>
<proteinExistence type="predicted"/>
<evidence type="ECO:0000256" key="1">
    <source>
        <dbReference type="SAM" id="Coils"/>
    </source>
</evidence>
<dbReference type="Proteomes" id="UP000309676">
    <property type="component" value="Unassembled WGS sequence"/>
</dbReference>
<accession>A0A5R9G6G5</accession>
<sequence>MSVTEREALDFSLLLSKTCDLSDAMLRSKEMADFLYWKERMEQDPEVKALLRKMSKAKERFEECERFGHYHPNYHEALDAVKAVEAEMEGIESAREFKRAEKALDTLLYDVSVVIAHAVSESIKVPSNDPLPKHGGSCGSGGSCGCG</sequence>
<reference evidence="3 4" key="1">
    <citation type="submission" date="2019-05" db="EMBL/GenBank/DDBJ databases">
        <authorList>
            <person name="Narsing Rao M.P."/>
            <person name="Li W.J."/>
        </authorList>
    </citation>
    <scope>NUCLEOTIDE SEQUENCE [LARGE SCALE GENOMIC DNA]</scope>
    <source>
        <strain evidence="3 4">SYSU_K30003</strain>
    </source>
</reference>
<dbReference type="PANTHER" id="PTHR38448:SF2">
    <property type="entry name" value="REGULATORY PROTEIN YLBF"/>
    <property type="match status" value="1"/>
</dbReference>
<dbReference type="RefSeq" id="WP_138196757.1">
    <property type="nucleotide sequence ID" value="NZ_VCIW01000018.1"/>
</dbReference>
<evidence type="ECO:0000256" key="2">
    <source>
        <dbReference type="SAM" id="MobiDB-lite"/>
    </source>
</evidence>
<dbReference type="InterPro" id="IPR023378">
    <property type="entry name" value="YheA/YmcA-like_dom_sf"/>
</dbReference>
<organism evidence="3 4">
    <name type="scientific">Paenibacillus antri</name>
    <dbReference type="NCBI Taxonomy" id="2582848"/>
    <lineage>
        <taxon>Bacteria</taxon>
        <taxon>Bacillati</taxon>
        <taxon>Bacillota</taxon>
        <taxon>Bacilli</taxon>
        <taxon>Bacillales</taxon>
        <taxon>Paenibacillaceae</taxon>
        <taxon>Paenibacillus</taxon>
    </lineage>
</organism>
<feature type="coiled-coil region" evidence="1">
    <location>
        <begin position="74"/>
        <end position="101"/>
    </location>
</feature>
<keyword evidence="4" id="KW-1185">Reference proteome</keyword>
<dbReference type="SUPFAM" id="SSF158622">
    <property type="entry name" value="YheA/YmcA-like"/>
    <property type="match status" value="1"/>
</dbReference>
<dbReference type="Pfam" id="PF06133">
    <property type="entry name" value="Com_YlbF"/>
    <property type="match status" value="1"/>
</dbReference>
<dbReference type="AlphaFoldDB" id="A0A5R9G6G5"/>
<protein>
    <submittedName>
        <fullName evidence="3">YlbF family regulator</fullName>
    </submittedName>
</protein>
<comment type="caution">
    <text evidence="3">The sequence shown here is derived from an EMBL/GenBank/DDBJ whole genome shotgun (WGS) entry which is preliminary data.</text>
</comment>
<evidence type="ECO:0000313" key="3">
    <source>
        <dbReference type="EMBL" id="TLS49936.1"/>
    </source>
</evidence>